<evidence type="ECO:0000256" key="2">
    <source>
        <dbReference type="SAM" id="Phobius"/>
    </source>
</evidence>
<gene>
    <name evidence="4" type="ORF">SAMN02745673_00834</name>
</gene>
<dbReference type="STRING" id="1122192.SAMN02745673_00834"/>
<feature type="transmembrane region" description="Helical" evidence="2">
    <location>
        <begin position="41"/>
        <end position="59"/>
    </location>
</feature>
<dbReference type="Gene3D" id="3.40.50.1820">
    <property type="entry name" value="alpha/beta hydrolase"/>
    <property type="match status" value="1"/>
</dbReference>
<protein>
    <submittedName>
        <fullName evidence="4">Acetyl esterase/lipase</fullName>
    </submittedName>
</protein>
<dbReference type="Pfam" id="PF20434">
    <property type="entry name" value="BD-FAE"/>
    <property type="match status" value="1"/>
</dbReference>
<feature type="domain" description="BD-FAE-like" evidence="3">
    <location>
        <begin position="127"/>
        <end position="332"/>
    </location>
</feature>
<evidence type="ECO:0000256" key="1">
    <source>
        <dbReference type="ARBA" id="ARBA00022801"/>
    </source>
</evidence>
<evidence type="ECO:0000313" key="4">
    <source>
        <dbReference type="EMBL" id="SJZ58553.1"/>
    </source>
</evidence>
<dbReference type="EMBL" id="FUWS01000002">
    <property type="protein sequence ID" value="SJZ58553.1"/>
    <property type="molecule type" value="Genomic_DNA"/>
</dbReference>
<dbReference type="SUPFAM" id="SSF53474">
    <property type="entry name" value="alpha/beta-Hydrolases"/>
    <property type="match status" value="1"/>
</dbReference>
<evidence type="ECO:0000259" key="3">
    <source>
        <dbReference type="Pfam" id="PF20434"/>
    </source>
</evidence>
<dbReference type="Proteomes" id="UP000190637">
    <property type="component" value="Unassembled WGS sequence"/>
</dbReference>
<feature type="transmembrane region" description="Helical" evidence="2">
    <location>
        <begin position="66"/>
        <end position="86"/>
    </location>
</feature>
<keyword evidence="2" id="KW-0472">Membrane</keyword>
<sequence>MAVAALCAAALAVVAFTILSRWLPPALLPLSPLLTRHDLHVVPFALAGVGVGALAVLAGARRTGGLTMAVAASTAVVALLPVAASWRTAEEQDVPLSLAAYLAPDPERGPDESDVVYGHADGRELRLDVYRPRGGGRTPAIVHVHGGAWIGGDKAEFPGWPRRLADQGYTVFSVDYRLAPPERWRDAPGDVRCALNWVTEHAADYGADPGRVVLSGSSAGGHLALMAAYADDTIPPTCGDGDTAVAAVLALYPVADIAAWWRTDTLGYGGAGRSRPAMRAYTGGTPAEVPSAYELGSPGHYVRPGLPPTLILHGGRDHTVPPEPSERLAGQLAAAGVPTRFVRLPFAEHGFDVAQGSWADQIAHGVTTRFLAEHAPPRDTAHGDR</sequence>
<keyword evidence="1" id="KW-0378">Hydrolase</keyword>
<organism evidence="4 5">
    <name type="scientific">Marinactinospora thermotolerans DSM 45154</name>
    <dbReference type="NCBI Taxonomy" id="1122192"/>
    <lineage>
        <taxon>Bacteria</taxon>
        <taxon>Bacillati</taxon>
        <taxon>Actinomycetota</taxon>
        <taxon>Actinomycetes</taxon>
        <taxon>Streptosporangiales</taxon>
        <taxon>Nocardiopsidaceae</taxon>
        <taxon>Marinactinospora</taxon>
    </lineage>
</organism>
<dbReference type="AlphaFoldDB" id="A0A1T4LV00"/>
<evidence type="ECO:0000313" key="5">
    <source>
        <dbReference type="Proteomes" id="UP000190637"/>
    </source>
</evidence>
<dbReference type="InterPro" id="IPR029058">
    <property type="entry name" value="AB_hydrolase_fold"/>
</dbReference>
<keyword evidence="2" id="KW-0812">Transmembrane</keyword>
<accession>A0A1T4LV00</accession>
<dbReference type="GO" id="GO:0016787">
    <property type="term" value="F:hydrolase activity"/>
    <property type="evidence" value="ECO:0007669"/>
    <property type="project" value="UniProtKB-KW"/>
</dbReference>
<keyword evidence="2" id="KW-1133">Transmembrane helix</keyword>
<proteinExistence type="predicted"/>
<dbReference type="PANTHER" id="PTHR48081">
    <property type="entry name" value="AB HYDROLASE SUPERFAMILY PROTEIN C4A8.06C"/>
    <property type="match status" value="1"/>
</dbReference>
<dbReference type="InterPro" id="IPR049492">
    <property type="entry name" value="BD-FAE-like_dom"/>
</dbReference>
<dbReference type="InterPro" id="IPR050300">
    <property type="entry name" value="GDXG_lipolytic_enzyme"/>
</dbReference>
<name>A0A1T4LV00_9ACTN</name>
<keyword evidence="5" id="KW-1185">Reference proteome</keyword>
<reference evidence="4 5" key="1">
    <citation type="submission" date="2017-02" db="EMBL/GenBank/DDBJ databases">
        <authorList>
            <person name="Peterson S.W."/>
        </authorList>
    </citation>
    <scope>NUCLEOTIDE SEQUENCE [LARGE SCALE GENOMIC DNA]</scope>
    <source>
        <strain evidence="4 5">DSM 45154</strain>
    </source>
</reference>